<evidence type="ECO:0000256" key="2">
    <source>
        <dbReference type="SAM" id="MobiDB-lite"/>
    </source>
</evidence>
<dbReference type="GO" id="GO:0005737">
    <property type="term" value="C:cytoplasm"/>
    <property type="evidence" value="ECO:0007669"/>
    <property type="project" value="TreeGrafter"/>
</dbReference>
<keyword evidence="4" id="KW-1185">Reference proteome</keyword>
<protein>
    <submittedName>
        <fullName evidence="3">Tctex1 domain containing 1</fullName>
    </submittedName>
</protein>
<dbReference type="GO" id="GO:0005868">
    <property type="term" value="C:cytoplasmic dynein complex"/>
    <property type="evidence" value="ECO:0007669"/>
    <property type="project" value="TreeGrafter"/>
</dbReference>
<sequence>GSREHGGKEAGNRNEAGNGMRRACPAPSTASPQLRAMEGPGGRFPAAAVQEILREAVGSALRERRYRPGPCREAARDIAEVVKARVKALGVPRYKIVVVAHVGQLGGQSLQVASRCLWDPQSDTFSSYVFQNTSLFAVTNVYGVYFE</sequence>
<reference evidence="3" key="1">
    <citation type="submission" date="2025-08" db="UniProtKB">
        <authorList>
            <consortium name="Ensembl"/>
        </authorList>
    </citation>
    <scope>IDENTIFICATION</scope>
</reference>
<dbReference type="Pfam" id="PF03645">
    <property type="entry name" value="Tctex-1"/>
    <property type="match status" value="1"/>
</dbReference>
<accession>A0A8D2QPI1</accession>
<comment type="similarity">
    <text evidence="1">Belongs to the dynein light chain Tctex-type family.</text>
</comment>
<dbReference type="Ensembl" id="ENSZLMT00000007527.1">
    <property type="protein sequence ID" value="ENSZLMP00000007319.1"/>
    <property type="gene ID" value="ENSZLMG00000005171.1"/>
</dbReference>
<dbReference type="AlphaFoldDB" id="A0A8D2QPI1"/>
<dbReference type="Proteomes" id="UP000694401">
    <property type="component" value="Unassembled WGS sequence"/>
</dbReference>
<dbReference type="GO" id="GO:0045505">
    <property type="term" value="F:dynein intermediate chain binding"/>
    <property type="evidence" value="ECO:0007669"/>
    <property type="project" value="TreeGrafter"/>
</dbReference>
<reference evidence="3" key="2">
    <citation type="submission" date="2025-09" db="UniProtKB">
        <authorList>
            <consortium name="Ensembl"/>
        </authorList>
    </citation>
    <scope>IDENTIFICATION</scope>
</reference>
<feature type="region of interest" description="Disordered" evidence="2">
    <location>
        <begin position="1"/>
        <end position="33"/>
    </location>
</feature>
<dbReference type="CDD" id="cd21458">
    <property type="entry name" value="DLC-like_TCTEX1D1"/>
    <property type="match status" value="1"/>
</dbReference>
<dbReference type="PANTHER" id="PTHR21255:SF64">
    <property type="entry name" value="DYNEIN LIGHT CHAIN TCTEX-TYPE 5"/>
    <property type="match status" value="1"/>
</dbReference>
<feature type="compositionally biased region" description="Basic and acidic residues" evidence="2">
    <location>
        <begin position="1"/>
        <end position="12"/>
    </location>
</feature>
<dbReference type="InterPro" id="IPR005334">
    <property type="entry name" value="Tctex-1-like"/>
</dbReference>
<dbReference type="PANTHER" id="PTHR21255">
    <property type="entry name" value="T-COMPLEX-ASSOCIATED-TESTIS-EXPRESSED 1/ DYNEIN LIGHT CHAIN"/>
    <property type="match status" value="1"/>
</dbReference>
<evidence type="ECO:0000313" key="3">
    <source>
        <dbReference type="Ensembl" id="ENSZLMP00000007319.1"/>
    </source>
</evidence>
<name>A0A8D2QPI1_ZOSLA</name>
<dbReference type="GO" id="GO:0007018">
    <property type="term" value="P:microtubule-based movement"/>
    <property type="evidence" value="ECO:0007669"/>
    <property type="project" value="TreeGrafter"/>
</dbReference>
<dbReference type="InterPro" id="IPR038586">
    <property type="entry name" value="Tctex-1-like_sf"/>
</dbReference>
<organism evidence="3 4">
    <name type="scientific">Zosterops lateralis melanops</name>
    <dbReference type="NCBI Taxonomy" id="1220523"/>
    <lineage>
        <taxon>Eukaryota</taxon>
        <taxon>Metazoa</taxon>
        <taxon>Chordata</taxon>
        <taxon>Craniata</taxon>
        <taxon>Vertebrata</taxon>
        <taxon>Euteleostomi</taxon>
        <taxon>Archelosauria</taxon>
        <taxon>Archosauria</taxon>
        <taxon>Dinosauria</taxon>
        <taxon>Saurischia</taxon>
        <taxon>Theropoda</taxon>
        <taxon>Coelurosauria</taxon>
        <taxon>Aves</taxon>
        <taxon>Neognathae</taxon>
        <taxon>Neoaves</taxon>
        <taxon>Telluraves</taxon>
        <taxon>Australaves</taxon>
        <taxon>Passeriformes</taxon>
        <taxon>Sylvioidea</taxon>
        <taxon>Zosteropidae</taxon>
        <taxon>Zosterops</taxon>
    </lineage>
</organism>
<dbReference type="Gene3D" id="3.30.1140.40">
    <property type="entry name" value="Tctex-1"/>
    <property type="match status" value="1"/>
</dbReference>
<evidence type="ECO:0000313" key="4">
    <source>
        <dbReference type="Proteomes" id="UP000694401"/>
    </source>
</evidence>
<proteinExistence type="inferred from homology"/>
<evidence type="ECO:0000256" key="1">
    <source>
        <dbReference type="ARBA" id="ARBA00005361"/>
    </source>
</evidence>